<proteinExistence type="predicted"/>
<organism evidence="2">
    <name type="scientific">Spirodela intermedia</name>
    <name type="common">Intermediate duckweed</name>
    <dbReference type="NCBI Taxonomy" id="51605"/>
    <lineage>
        <taxon>Eukaryota</taxon>
        <taxon>Viridiplantae</taxon>
        <taxon>Streptophyta</taxon>
        <taxon>Embryophyta</taxon>
        <taxon>Tracheophyta</taxon>
        <taxon>Spermatophyta</taxon>
        <taxon>Magnoliopsida</taxon>
        <taxon>Liliopsida</taxon>
        <taxon>Araceae</taxon>
        <taxon>Lemnoideae</taxon>
        <taxon>Spirodela</taxon>
    </lineage>
</organism>
<evidence type="ECO:0000313" key="2">
    <source>
        <dbReference type="EMBL" id="CAA2630482.1"/>
    </source>
</evidence>
<keyword evidence="3" id="KW-1185">Reference proteome</keyword>
<dbReference type="Pfam" id="PF03242">
    <property type="entry name" value="LEA_3a"/>
    <property type="match status" value="1"/>
</dbReference>
<accession>A0A7I8JIX4</accession>
<feature type="region of interest" description="Disordered" evidence="1">
    <location>
        <begin position="20"/>
        <end position="48"/>
    </location>
</feature>
<dbReference type="EMBL" id="LR743600">
    <property type="protein sequence ID" value="CAA2630482.1"/>
    <property type="molecule type" value="Genomic_DNA"/>
</dbReference>
<dbReference type="InterPro" id="IPR004926">
    <property type="entry name" value="LEA_3a"/>
</dbReference>
<reference evidence="2 3" key="1">
    <citation type="submission" date="2019-12" db="EMBL/GenBank/DDBJ databases">
        <authorList>
            <person name="Scholz U."/>
            <person name="Mascher M."/>
            <person name="Fiebig A."/>
        </authorList>
    </citation>
    <scope>NUCLEOTIDE SEQUENCE</scope>
</reference>
<gene>
    <name evidence="2" type="ORF">SI7747_13016128</name>
</gene>
<dbReference type="Proteomes" id="UP001189122">
    <property type="component" value="Unassembled WGS sequence"/>
</dbReference>
<evidence type="ECO:0000256" key="1">
    <source>
        <dbReference type="SAM" id="MobiDB-lite"/>
    </source>
</evidence>
<name>A0A7I8JIX4_SPIIN</name>
<protein>
    <submittedName>
        <fullName evidence="2">Uncharacterized protein</fullName>
    </submittedName>
</protein>
<feature type="compositionally biased region" description="Gly residues" evidence="1">
    <location>
        <begin position="21"/>
        <end position="31"/>
    </location>
</feature>
<dbReference type="EMBL" id="CACRZD030000013">
    <property type="protein sequence ID" value="CAA6669725.1"/>
    <property type="molecule type" value="Genomic_DNA"/>
</dbReference>
<sequence length="91" mass="9032">MAQSLSHAARLAVAISEGAGLLKGGGEGAGVTKGQEHEQRGGGGLAGDGNGAGAVVLVGARPATGYYRPANGAPEVDAADLRRRLLSRRRA</sequence>
<dbReference type="AlphaFoldDB" id="A0A7I8JIX4"/>
<evidence type="ECO:0000313" key="3">
    <source>
        <dbReference type="Proteomes" id="UP001189122"/>
    </source>
</evidence>